<gene>
    <name evidence="1" type="ORF">BLA23254_01829</name>
</gene>
<dbReference type="NCBIfam" id="TIGR02913">
    <property type="entry name" value="HAF_rpt"/>
    <property type="match status" value="1"/>
</dbReference>
<dbReference type="RefSeq" id="WP_254609713.1">
    <property type="nucleotide sequence ID" value="NZ_CABVPW010000007.1"/>
</dbReference>
<organism evidence="1 2">
    <name type="scientific">Burkholderia lata (strain ATCC 17760 / DSM 23089 / LMG 22485 / NCIMB 9086 / R18194 / 383)</name>
    <dbReference type="NCBI Taxonomy" id="482957"/>
    <lineage>
        <taxon>Bacteria</taxon>
        <taxon>Pseudomonadati</taxon>
        <taxon>Pseudomonadota</taxon>
        <taxon>Betaproteobacteria</taxon>
        <taxon>Burkholderiales</taxon>
        <taxon>Burkholderiaceae</taxon>
        <taxon>Burkholderia</taxon>
        <taxon>Burkholderia cepacia complex</taxon>
    </lineage>
</organism>
<name>A0A6P2JH18_BURL3</name>
<proteinExistence type="predicted"/>
<protein>
    <submittedName>
        <fullName evidence="1">Uncharacterized protein</fullName>
    </submittedName>
</protein>
<evidence type="ECO:0000313" key="2">
    <source>
        <dbReference type="Proteomes" id="UP000494218"/>
    </source>
</evidence>
<dbReference type="AlphaFoldDB" id="A0A6P2JH18"/>
<dbReference type="EMBL" id="CABVPW010000007">
    <property type="protein sequence ID" value="VWB41106.1"/>
    <property type="molecule type" value="Genomic_DNA"/>
</dbReference>
<dbReference type="Proteomes" id="UP000494218">
    <property type="component" value="Unassembled WGS sequence"/>
</dbReference>
<reference evidence="1 2" key="1">
    <citation type="submission" date="2019-09" db="EMBL/GenBank/DDBJ databases">
        <authorList>
            <person name="Depoorter E."/>
        </authorList>
    </citation>
    <scope>NUCLEOTIDE SEQUENCE [LARGE SCALE GENOMIC DNA]</scope>
    <source>
        <strain evidence="1">LMG 23254</strain>
    </source>
</reference>
<sequence>MCVNTIVLSKLGKHLTTAVHNVGASIAQNGKHAFLYDNGVMADLGVLLMTGRRR</sequence>
<evidence type="ECO:0000313" key="1">
    <source>
        <dbReference type="EMBL" id="VWB41106.1"/>
    </source>
</evidence>
<accession>A0A6P2JH18</accession>
<dbReference type="InterPro" id="IPR014262">
    <property type="entry name" value="HAF_rpt"/>
</dbReference>